<keyword evidence="4" id="KW-1185">Reference proteome</keyword>
<keyword evidence="2" id="KW-0472">Membrane</keyword>
<feature type="transmembrane region" description="Helical" evidence="2">
    <location>
        <begin position="25"/>
        <end position="44"/>
    </location>
</feature>
<organism evidence="3 4">
    <name type="scientific">Marinobacter koreensis</name>
    <dbReference type="NCBI Taxonomy" id="335974"/>
    <lineage>
        <taxon>Bacteria</taxon>
        <taxon>Pseudomonadati</taxon>
        <taxon>Pseudomonadota</taxon>
        <taxon>Gammaproteobacteria</taxon>
        <taxon>Pseudomonadales</taxon>
        <taxon>Marinobacteraceae</taxon>
        <taxon>Marinobacter</taxon>
    </lineage>
</organism>
<evidence type="ECO:0000256" key="1">
    <source>
        <dbReference type="SAM" id="Coils"/>
    </source>
</evidence>
<dbReference type="RefSeq" id="WP_248160602.1">
    <property type="nucleotide sequence ID" value="NZ_JAKZAJ010000007.1"/>
</dbReference>
<keyword evidence="2" id="KW-0812">Transmembrane</keyword>
<dbReference type="InterPro" id="IPR007690">
    <property type="entry name" value="T2SS_GspM"/>
</dbReference>
<keyword evidence="1" id="KW-0175">Coiled coil</keyword>
<dbReference type="Proteomes" id="UP001596055">
    <property type="component" value="Unassembled WGS sequence"/>
</dbReference>
<proteinExistence type="predicted"/>
<feature type="coiled-coil region" evidence="1">
    <location>
        <begin position="51"/>
        <end position="111"/>
    </location>
</feature>
<evidence type="ECO:0000256" key="2">
    <source>
        <dbReference type="SAM" id="Phobius"/>
    </source>
</evidence>
<reference evidence="4" key="1">
    <citation type="journal article" date="2019" name="Int. J. Syst. Evol. Microbiol.">
        <title>The Global Catalogue of Microorganisms (GCM) 10K type strain sequencing project: providing services to taxonomists for standard genome sequencing and annotation.</title>
        <authorList>
            <consortium name="The Broad Institute Genomics Platform"/>
            <consortium name="The Broad Institute Genome Sequencing Center for Infectious Disease"/>
            <person name="Wu L."/>
            <person name="Ma J."/>
        </authorList>
    </citation>
    <scope>NUCLEOTIDE SEQUENCE [LARGE SCALE GENOMIC DNA]</scope>
    <source>
        <strain evidence="4">CGMCC 4.1799</strain>
    </source>
</reference>
<evidence type="ECO:0000313" key="4">
    <source>
        <dbReference type="Proteomes" id="UP001596055"/>
    </source>
</evidence>
<evidence type="ECO:0000313" key="3">
    <source>
        <dbReference type="EMBL" id="MFC5545569.1"/>
    </source>
</evidence>
<name>A0ABW0RLG3_9GAMM</name>
<dbReference type="Pfam" id="PF04612">
    <property type="entry name" value="T2SSM"/>
    <property type="match status" value="1"/>
</dbReference>
<comment type="caution">
    <text evidence="3">The sequence shown here is derived from an EMBL/GenBank/DDBJ whole genome shotgun (WGS) entry which is preliminary data.</text>
</comment>
<dbReference type="EMBL" id="JBHSNL010000003">
    <property type="protein sequence ID" value="MFC5545569.1"/>
    <property type="molecule type" value="Genomic_DNA"/>
</dbReference>
<accession>A0ABW0RLG3</accession>
<keyword evidence="2" id="KW-1133">Transmembrane helix</keyword>
<sequence>MIGHLKNLYQQGADRFDERPVRERTLMTITAIVVVLFLVWILILEPQYRARDELGQQLDAAGNQQDQLLAQQQTLEQTLSEDPSEALRETLAQRRQRLDDLNRQIGETADRLIAPQAMVALLREILAAQDDLVLESLELKTPEPVFAESGSPDKAQSDSESEPLLYAHQVELRISGSYPAVLAYLKKLESLDDRLGWVRLEYTAGDWPKGEAVIDVRTLSLDKAWLGI</sequence>
<protein>
    <submittedName>
        <fullName evidence="3">Type II secretion system protein GspM</fullName>
    </submittedName>
</protein>
<gene>
    <name evidence="3" type="primary">gspM</name>
    <name evidence="3" type="ORF">ACFPQA_10920</name>
</gene>